<dbReference type="PRINTS" id="PR00320">
    <property type="entry name" value="GPROTEINBRPT"/>
</dbReference>
<sequence length="457" mass="50243">MPRSIVIRGEEPAVRGRALDRGPSKERSETPSTSSNPTPRKRPLSIAKSWAPLTVGSVKYYSRHKGESQSISRVGPLLLILSAVTLAPIPLSLPWTIARMASEDGVPASTFSPSVNSCAFSPDTRILLTCCDDNQVYMWESRSGRLLRKLQGHTGPVRFCKFSPNGKYFASASRDCTVRLWDAKTSIICLHVLKGHSRSVETVSFSSNSKRLVSGGWDHKAILWDVKKGQMITELLGHHDAIQSSDFSSVSEYLATGSWDSTVQVWDLSILGNIRKKTLEGHEGNVSCVCFSPSGLLASGSWDKTIRIWNPETGKLLIQLLGHLTWVKSMAFSPDGHQMASSEYSEMVKIWDCKTGKCTESLRGVLEVAHVCAFTPDGKLLVSGSADHRIFGRDAADRKLFGEYSRRSQPSQLPSQKLALNNSSLKVTRIHSPGVRKLEPEASMKTTMIQSPISTSQ</sequence>
<reference evidence="4 5" key="1">
    <citation type="journal article" date="2007" name="Nature">
        <title>Genome of the marsupial Monodelphis domestica reveals innovation in non-coding sequences.</title>
        <authorList>
            <person name="Mikkelsen T.S."/>
            <person name="Wakefield M.J."/>
            <person name="Aken B."/>
            <person name="Amemiya C.T."/>
            <person name="Chang J.L."/>
            <person name="Duke S."/>
            <person name="Garber M."/>
            <person name="Gentles A.J."/>
            <person name="Goodstadt L."/>
            <person name="Heger A."/>
            <person name="Jurka J."/>
            <person name="Kamal M."/>
            <person name="Mauceli E."/>
            <person name="Searle S.M."/>
            <person name="Sharpe T."/>
            <person name="Baker M.L."/>
            <person name="Batzer M.A."/>
            <person name="Benos P.V."/>
            <person name="Belov K."/>
            <person name="Clamp M."/>
            <person name="Cook A."/>
            <person name="Cuff J."/>
            <person name="Das R."/>
            <person name="Davidow L."/>
            <person name="Deakin J.E."/>
            <person name="Fazzari M.J."/>
            <person name="Glass J.L."/>
            <person name="Grabherr M."/>
            <person name="Greally J.M."/>
            <person name="Gu W."/>
            <person name="Hore T.A."/>
            <person name="Huttley G.A."/>
            <person name="Kleber M."/>
            <person name="Jirtle R.L."/>
            <person name="Koina E."/>
            <person name="Lee J.T."/>
            <person name="Mahony S."/>
            <person name="Marra M.A."/>
            <person name="Miller R.D."/>
            <person name="Nicholls R.D."/>
            <person name="Oda M."/>
            <person name="Papenfuss A.T."/>
            <person name="Parra Z.E."/>
            <person name="Pollock D.D."/>
            <person name="Ray D.A."/>
            <person name="Schein J.E."/>
            <person name="Speed T.P."/>
            <person name="Thompson K."/>
            <person name="VandeBerg J.L."/>
            <person name="Wade C.M."/>
            <person name="Walker J.A."/>
            <person name="Waters P.D."/>
            <person name="Webber C."/>
            <person name="Weidman J.R."/>
            <person name="Xie X."/>
            <person name="Zody M.C."/>
            <person name="Baldwin J."/>
            <person name="Abdouelleil A."/>
            <person name="Abdulkadir J."/>
            <person name="Abebe A."/>
            <person name="Abera B."/>
            <person name="Abreu J."/>
            <person name="Acer S.C."/>
            <person name="Aftuck L."/>
            <person name="Alexander A."/>
            <person name="An P."/>
            <person name="Anderson E."/>
            <person name="Anderson S."/>
            <person name="Arachi H."/>
            <person name="Azer M."/>
            <person name="Bachantsang P."/>
            <person name="Barry A."/>
            <person name="Bayul T."/>
            <person name="Berlin A."/>
            <person name="Bessette D."/>
            <person name="Bloom T."/>
            <person name="Bloom T."/>
            <person name="Boguslavskiy L."/>
            <person name="Bonnet C."/>
            <person name="Boukhgalter B."/>
            <person name="Bourzgui I."/>
            <person name="Brown A."/>
            <person name="Cahill P."/>
            <person name="Channer S."/>
            <person name="Cheshatsang Y."/>
            <person name="Chuda L."/>
            <person name="Citroen M."/>
            <person name="Collymore A."/>
            <person name="Cooke P."/>
            <person name="Costello M."/>
            <person name="D'Aco K."/>
            <person name="Daza R."/>
            <person name="De Haan G."/>
            <person name="DeGray S."/>
            <person name="DeMaso C."/>
            <person name="Dhargay N."/>
            <person name="Dooley K."/>
            <person name="Dooley E."/>
            <person name="Doricent M."/>
            <person name="Dorje P."/>
            <person name="Dorjee K."/>
            <person name="Dupes A."/>
            <person name="Elong R."/>
            <person name="Falk J."/>
            <person name="Farina A."/>
            <person name="Faro S."/>
            <person name="Ferguson D."/>
            <person name="Fisher S."/>
            <person name="Foley C.D."/>
            <person name="Franke A."/>
            <person name="Friedrich D."/>
            <person name="Gadbois L."/>
            <person name="Gearin G."/>
            <person name="Gearin C.R."/>
            <person name="Giannoukos G."/>
            <person name="Goode T."/>
            <person name="Graham J."/>
            <person name="Grandbois E."/>
            <person name="Grewal S."/>
            <person name="Gyaltsen K."/>
            <person name="Hafez N."/>
            <person name="Hagos B."/>
            <person name="Hall J."/>
            <person name="Henson C."/>
            <person name="Hollinger A."/>
            <person name="Honan T."/>
            <person name="Huard M.D."/>
            <person name="Hughes L."/>
            <person name="Hurhula B."/>
            <person name="Husby M.E."/>
            <person name="Kamat A."/>
            <person name="Kanga B."/>
            <person name="Kashin S."/>
            <person name="Khazanovich D."/>
            <person name="Kisner P."/>
            <person name="Lance K."/>
            <person name="Lara M."/>
            <person name="Lee W."/>
            <person name="Lennon N."/>
            <person name="Letendre F."/>
            <person name="LeVine R."/>
            <person name="Lipovsky A."/>
            <person name="Liu X."/>
            <person name="Liu J."/>
            <person name="Liu S."/>
            <person name="Lokyitsang T."/>
            <person name="Lokyitsang Y."/>
            <person name="Lubonja R."/>
            <person name="Lui A."/>
            <person name="MacDonald P."/>
            <person name="Magnisalis V."/>
            <person name="Maru K."/>
            <person name="Matthews C."/>
            <person name="McCusker W."/>
            <person name="McDonough S."/>
            <person name="Mehta T."/>
            <person name="Meldrim J."/>
            <person name="Meneus L."/>
            <person name="Mihai O."/>
            <person name="Mihalev A."/>
            <person name="Mihova T."/>
            <person name="Mittelman R."/>
            <person name="Mlenga V."/>
            <person name="Montmayeur A."/>
            <person name="Mulrain L."/>
            <person name="Navidi A."/>
            <person name="Naylor J."/>
            <person name="Negash T."/>
            <person name="Nguyen T."/>
            <person name="Nguyen N."/>
            <person name="Nicol R."/>
            <person name="Norbu C."/>
            <person name="Norbu N."/>
            <person name="Novod N."/>
            <person name="O'Neill B."/>
            <person name="Osman S."/>
            <person name="Markiewicz E."/>
            <person name="Oyono O.L."/>
            <person name="Patti C."/>
            <person name="Phunkhang P."/>
            <person name="Pierre F."/>
            <person name="Priest M."/>
            <person name="Raghuraman S."/>
            <person name="Rege F."/>
            <person name="Reyes R."/>
            <person name="Rise C."/>
            <person name="Rogov P."/>
            <person name="Ross K."/>
            <person name="Ryan E."/>
            <person name="Settipalli S."/>
            <person name="Shea T."/>
            <person name="Sherpa N."/>
            <person name="Shi L."/>
            <person name="Shih D."/>
            <person name="Sparrow T."/>
            <person name="Spaulding J."/>
            <person name="Stalker J."/>
            <person name="Stange-Thomann N."/>
            <person name="Stavropoulos S."/>
            <person name="Stone C."/>
            <person name="Strader C."/>
            <person name="Tesfaye S."/>
            <person name="Thomson T."/>
            <person name="Thoulutsang Y."/>
            <person name="Thoulutsang D."/>
            <person name="Topham K."/>
            <person name="Topping I."/>
            <person name="Tsamla T."/>
            <person name="Vassiliev H."/>
            <person name="Vo A."/>
            <person name="Wangchuk T."/>
            <person name="Wangdi T."/>
            <person name="Weiand M."/>
            <person name="Wilkinson J."/>
            <person name="Wilson A."/>
            <person name="Yadav S."/>
            <person name="Young G."/>
            <person name="Yu Q."/>
            <person name="Zembek L."/>
            <person name="Zhong D."/>
            <person name="Zimmer A."/>
            <person name="Zwirko Z."/>
            <person name="Jaffe D.B."/>
            <person name="Alvarez P."/>
            <person name="Brockman W."/>
            <person name="Butler J."/>
            <person name="Chin C."/>
            <person name="Gnerre S."/>
            <person name="MacCallum I."/>
            <person name="Graves J.A."/>
            <person name="Ponting C.P."/>
            <person name="Breen M."/>
            <person name="Samollow P.B."/>
            <person name="Lander E.S."/>
            <person name="Lindblad-Toh K."/>
        </authorList>
    </citation>
    <scope>NUCLEOTIDE SEQUENCE [LARGE SCALE GENOMIC DNA]</scope>
</reference>
<dbReference type="PROSITE" id="PS00678">
    <property type="entry name" value="WD_REPEATS_1"/>
    <property type="match status" value="3"/>
</dbReference>
<protein>
    <submittedName>
        <fullName evidence="4">WD repeat domain 38</fullName>
    </submittedName>
</protein>
<keyword evidence="1" id="KW-0853">WD repeat</keyword>
<dbReference type="InterPro" id="IPR015943">
    <property type="entry name" value="WD40/YVTN_repeat-like_dom_sf"/>
</dbReference>
<dbReference type="Gene3D" id="2.130.10.10">
    <property type="entry name" value="YVTN repeat-like/Quinoprotein amine dehydrogenase"/>
    <property type="match status" value="2"/>
</dbReference>
<dbReference type="Ensembl" id="ENSMODT00000072245.1">
    <property type="protein sequence ID" value="ENSMODP00000060133.1"/>
    <property type="gene ID" value="ENSMODG00000019752.3"/>
</dbReference>
<dbReference type="SMART" id="SM00320">
    <property type="entry name" value="WD40"/>
    <property type="match status" value="7"/>
</dbReference>
<accession>A0A5F8HLK0</accession>
<gene>
    <name evidence="4" type="primary">WDR38</name>
</gene>
<dbReference type="InParanoid" id="A0A5F8HLK0"/>
<reference evidence="4" key="2">
    <citation type="submission" date="2025-08" db="UniProtKB">
        <authorList>
            <consortium name="Ensembl"/>
        </authorList>
    </citation>
    <scope>IDENTIFICATION</scope>
</reference>
<reference evidence="4" key="3">
    <citation type="submission" date="2025-09" db="UniProtKB">
        <authorList>
            <consortium name="Ensembl"/>
        </authorList>
    </citation>
    <scope>IDENTIFICATION</scope>
</reference>
<evidence type="ECO:0000313" key="5">
    <source>
        <dbReference type="Proteomes" id="UP000002280"/>
    </source>
</evidence>
<keyword evidence="5" id="KW-1185">Reference proteome</keyword>
<evidence type="ECO:0000256" key="3">
    <source>
        <dbReference type="SAM" id="MobiDB-lite"/>
    </source>
</evidence>
<evidence type="ECO:0000256" key="2">
    <source>
        <dbReference type="ARBA" id="ARBA00022737"/>
    </source>
</evidence>
<feature type="compositionally biased region" description="Basic and acidic residues" evidence="3">
    <location>
        <begin position="8"/>
        <end position="29"/>
    </location>
</feature>
<organism evidence="4 5">
    <name type="scientific">Monodelphis domestica</name>
    <name type="common">Gray short-tailed opossum</name>
    <dbReference type="NCBI Taxonomy" id="13616"/>
    <lineage>
        <taxon>Eukaryota</taxon>
        <taxon>Metazoa</taxon>
        <taxon>Chordata</taxon>
        <taxon>Craniata</taxon>
        <taxon>Vertebrata</taxon>
        <taxon>Euteleostomi</taxon>
        <taxon>Mammalia</taxon>
        <taxon>Metatheria</taxon>
        <taxon>Didelphimorphia</taxon>
        <taxon>Didelphidae</taxon>
        <taxon>Monodelphis</taxon>
    </lineage>
</organism>
<dbReference type="STRING" id="13616.ENSMODP00000060133"/>
<dbReference type="SUPFAM" id="SSF50978">
    <property type="entry name" value="WD40 repeat-like"/>
    <property type="match status" value="1"/>
</dbReference>
<feature type="region of interest" description="Disordered" evidence="3">
    <location>
        <begin position="1"/>
        <end position="43"/>
    </location>
</feature>
<dbReference type="CDD" id="cd00200">
    <property type="entry name" value="WD40"/>
    <property type="match status" value="1"/>
</dbReference>
<dbReference type="InterPro" id="IPR001680">
    <property type="entry name" value="WD40_rpt"/>
</dbReference>
<evidence type="ECO:0000313" key="4">
    <source>
        <dbReference type="Ensembl" id="ENSMODP00000060133.1"/>
    </source>
</evidence>
<dbReference type="OrthoDB" id="674604at2759"/>
<dbReference type="AlphaFoldDB" id="A0A5F8HLK0"/>
<dbReference type="PANTHER" id="PTHR19879:SF9">
    <property type="entry name" value="TRANSCRIPTION INITIATION FACTOR TFIID SUBUNIT 5"/>
    <property type="match status" value="1"/>
</dbReference>
<dbReference type="Pfam" id="PF00400">
    <property type="entry name" value="WD40"/>
    <property type="match status" value="7"/>
</dbReference>
<keyword evidence="2" id="KW-0677">Repeat</keyword>
<dbReference type="CTD" id="401551"/>
<evidence type="ECO:0000256" key="1">
    <source>
        <dbReference type="ARBA" id="ARBA00022574"/>
    </source>
</evidence>
<dbReference type="InterPro" id="IPR036322">
    <property type="entry name" value="WD40_repeat_dom_sf"/>
</dbReference>
<dbReference type="PANTHER" id="PTHR19879">
    <property type="entry name" value="TRANSCRIPTION INITIATION FACTOR TFIID"/>
    <property type="match status" value="1"/>
</dbReference>
<dbReference type="Bgee" id="ENSMODG00000019752">
    <property type="expression patterns" value="Expressed in spermatocyte and 21 other cell types or tissues"/>
</dbReference>
<proteinExistence type="predicted"/>
<dbReference type="Proteomes" id="UP000002280">
    <property type="component" value="Chromosome 1"/>
</dbReference>
<dbReference type="GeneTree" id="ENSGT00940000162358"/>
<dbReference type="InterPro" id="IPR020472">
    <property type="entry name" value="WD40_PAC1"/>
</dbReference>
<dbReference type="GeneID" id="100619704"/>
<name>A0A5F8HLK0_MONDO</name>
<dbReference type="InterPro" id="IPR019775">
    <property type="entry name" value="WD40_repeat_CS"/>
</dbReference>